<evidence type="ECO:0000313" key="2">
    <source>
        <dbReference type="EMBL" id="SFO22647.1"/>
    </source>
</evidence>
<evidence type="ECO:0000313" key="3">
    <source>
        <dbReference type="Proteomes" id="UP000183040"/>
    </source>
</evidence>
<dbReference type="Proteomes" id="UP000183766">
    <property type="component" value="Unassembled WGS sequence"/>
</dbReference>
<proteinExistence type="predicted"/>
<protein>
    <submittedName>
        <fullName evidence="2">Uncharacterized protein</fullName>
    </submittedName>
</protein>
<dbReference type="Proteomes" id="UP000183040">
    <property type="component" value="Unassembled WGS sequence"/>
</dbReference>
<dbReference type="EMBL" id="FNRP01000033">
    <property type="protein sequence ID" value="SEB11157.1"/>
    <property type="molecule type" value="Genomic_DNA"/>
</dbReference>
<organism evidence="2 4">
    <name type="scientific">Bacteroides xylanisolvens</name>
    <dbReference type="NCBI Taxonomy" id="371601"/>
    <lineage>
        <taxon>Bacteria</taxon>
        <taxon>Pseudomonadati</taxon>
        <taxon>Bacteroidota</taxon>
        <taxon>Bacteroidia</taxon>
        <taxon>Bacteroidales</taxon>
        <taxon>Bacteroidaceae</taxon>
        <taxon>Bacteroides</taxon>
    </lineage>
</organism>
<reference evidence="3 4" key="1">
    <citation type="submission" date="2016-10" db="EMBL/GenBank/DDBJ databases">
        <authorList>
            <person name="de Groot N.N."/>
        </authorList>
    </citation>
    <scope>NUCLEOTIDE SEQUENCE [LARGE SCALE GENOMIC DNA]</scope>
    <source>
        <strain evidence="2 4">NLAE-zl-C202</strain>
        <strain evidence="1 3">NLAE-zl-G339</strain>
    </source>
</reference>
<evidence type="ECO:0000313" key="1">
    <source>
        <dbReference type="EMBL" id="SEB11157.1"/>
    </source>
</evidence>
<evidence type="ECO:0000313" key="4">
    <source>
        <dbReference type="Proteomes" id="UP000183766"/>
    </source>
</evidence>
<name>A0A1I5FFX3_9BACE</name>
<sequence>MFPRTKHFRTCSYSRDKFLCLNDVNNDTRVHFIATFVAESVTNDLNN</sequence>
<gene>
    <name evidence="1" type="ORF">SAMN04487924_1332</name>
    <name evidence="2" type="ORF">SAMN05216250_18013</name>
</gene>
<dbReference type="EMBL" id="FOUM01000080">
    <property type="protein sequence ID" value="SFO22647.1"/>
    <property type="molecule type" value="Genomic_DNA"/>
</dbReference>
<accession>A0A1I5FFX3</accession>
<dbReference type="AlphaFoldDB" id="A0A1I5FFX3"/>